<keyword evidence="11 13" id="KW-0472">Membrane</keyword>
<dbReference type="PANTHER" id="PTHR11351">
    <property type="entry name" value="ACYL-COA DESATURASE"/>
    <property type="match status" value="1"/>
</dbReference>
<keyword evidence="10" id="KW-0443">Lipid metabolism</keyword>
<evidence type="ECO:0000259" key="14">
    <source>
        <dbReference type="Pfam" id="PF00487"/>
    </source>
</evidence>
<dbReference type="Pfam" id="PF00487">
    <property type="entry name" value="FA_desaturase"/>
    <property type="match status" value="1"/>
</dbReference>
<evidence type="ECO:0000256" key="3">
    <source>
        <dbReference type="ARBA" id="ARBA00008749"/>
    </source>
</evidence>
<dbReference type="PANTHER" id="PTHR11351:SF31">
    <property type="entry name" value="DESATURASE 1, ISOFORM A-RELATED"/>
    <property type="match status" value="1"/>
</dbReference>
<feature type="domain" description="Fatty acid desaturase" evidence="14">
    <location>
        <begin position="37"/>
        <end position="251"/>
    </location>
</feature>
<dbReference type="CDD" id="cd03505">
    <property type="entry name" value="Delta9-FADS-like"/>
    <property type="match status" value="1"/>
</dbReference>
<evidence type="ECO:0000256" key="6">
    <source>
        <dbReference type="ARBA" id="ARBA00022832"/>
    </source>
</evidence>
<keyword evidence="12" id="KW-0275">Fatty acid biosynthesis</keyword>
<name>A0A947GJL3_9CYAN</name>
<keyword evidence="4" id="KW-0444">Lipid biosynthesis</keyword>
<keyword evidence="9" id="KW-0408">Iron</keyword>
<evidence type="ECO:0000256" key="1">
    <source>
        <dbReference type="ARBA" id="ARBA00001954"/>
    </source>
</evidence>
<evidence type="ECO:0000256" key="2">
    <source>
        <dbReference type="ARBA" id="ARBA00004141"/>
    </source>
</evidence>
<keyword evidence="6" id="KW-0276">Fatty acid metabolism</keyword>
<evidence type="ECO:0000256" key="10">
    <source>
        <dbReference type="ARBA" id="ARBA00023098"/>
    </source>
</evidence>
<evidence type="ECO:0000256" key="8">
    <source>
        <dbReference type="ARBA" id="ARBA00023002"/>
    </source>
</evidence>
<evidence type="ECO:0000256" key="4">
    <source>
        <dbReference type="ARBA" id="ARBA00022516"/>
    </source>
</evidence>
<comment type="caution">
    <text evidence="15">The sequence shown here is derived from an EMBL/GenBank/DDBJ whole genome shotgun (WGS) entry which is preliminary data.</text>
</comment>
<comment type="similarity">
    <text evidence="3">Belongs to the fatty acid desaturase type 2 family.</text>
</comment>
<evidence type="ECO:0000256" key="11">
    <source>
        <dbReference type="ARBA" id="ARBA00023136"/>
    </source>
</evidence>
<proteinExistence type="inferred from homology"/>
<organism evidence="15 16">
    <name type="scientific">Leptothoe spongobia TAU-MAC 1115</name>
    <dbReference type="NCBI Taxonomy" id="1967444"/>
    <lineage>
        <taxon>Bacteria</taxon>
        <taxon>Bacillati</taxon>
        <taxon>Cyanobacteriota</taxon>
        <taxon>Cyanophyceae</taxon>
        <taxon>Nodosilineales</taxon>
        <taxon>Cymatolegaceae</taxon>
        <taxon>Leptothoe</taxon>
        <taxon>Leptothoe spongobia</taxon>
    </lineage>
</organism>
<comment type="subcellular location">
    <subcellularLocation>
        <location evidence="2">Membrane</location>
        <topology evidence="2">Multi-pass membrane protein</topology>
    </subcellularLocation>
</comment>
<dbReference type="GO" id="GO:0016717">
    <property type="term" value="F:oxidoreductase activity, acting on paired donors, with oxidation of a pair of donors resulting in the reduction of molecular oxygen to two molecules of water"/>
    <property type="evidence" value="ECO:0007669"/>
    <property type="project" value="InterPro"/>
</dbReference>
<evidence type="ECO:0000256" key="9">
    <source>
        <dbReference type="ARBA" id="ARBA00023004"/>
    </source>
</evidence>
<dbReference type="GO" id="GO:0016020">
    <property type="term" value="C:membrane"/>
    <property type="evidence" value="ECO:0007669"/>
    <property type="project" value="UniProtKB-SubCell"/>
</dbReference>
<sequence length="273" mass="30800">MVTTAALPSPRLRWSVTVSTIILHLLALLALLPSNFSWTAVGVAVSLHAITQGLGISLGFHRLASHRSLRVPLWLEHIFILLGTLAFQGGVYGWVGYHRLHHMHTDQELDPHSASKGFWWSHINWLMHTVPTHSLLPRMTKDIRDDKFYQFCHNQYIGLQVALALGLFLLGGMPFLVWGVFVRLLVSFHGTCFVNSACHQFGYRPTNTDDMSTNCWWVAVLTYGEGWHNNHHACQSSACFQKNWWEIDPVWGVIRVLKAVGLAEKVKTASAKA</sequence>
<evidence type="ECO:0000313" key="15">
    <source>
        <dbReference type="EMBL" id="MBT9316078.1"/>
    </source>
</evidence>
<dbReference type="PRINTS" id="PR00075">
    <property type="entry name" value="FACDDSATRASE"/>
</dbReference>
<keyword evidence="7 13" id="KW-1133">Transmembrane helix</keyword>
<protein>
    <submittedName>
        <fullName evidence="15">Fatty acid desaturase</fullName>
    </submittedName>
</protein>
<comment type="cofactor">
    <cofactor evidence="1">
        <name>Fe(2+)</name>
        <dbReference type="ChEBI" id="CHEBI:29033"/>
    </cofactor>
</comment>
<feature type="transmembrane region" description="Helical" evidence="13">
    <location>
        <begin position="73"/>
        <end position="97"/>
    </location>
</feature>
<dbReference type="InterPro" id="IPR015876">
    <property type="entry name" value="Acyl-CoA_DS"/>
</dbReference>
<evidence type="ECO:0000256" key="13">
    <source>
        <dbReference type="SAM" id="Phobius"/>
    </source>
</evidence>
<dbReference type="EMBL" id="JADOES010000020">
    <property type="protein sequence ID" value="MBT9316078.1"/>
    <property type="molecule type" value="Genomic_DNA"/>
</dbReference>
<reference evidence="15" key="2">
    <citation type="journal article" date="2021" name="Mar. Drugs">
        <title>Genome Reduction and Secondary Metabolism of the Marine Sponge-Associated Cyanobacterium Leptothoe.</title>
        <authorList>
            <person name="Konstantinou D."/>
            <person name="Popin R.V."/>
            <person name="Fewer D.P."/>
            <person name="Sivonen K."/>
            <person name="Gkelis S."/>
        </authorList>
    </citation>
    <scope>NUCLEOTIDE SEQUENCE</scope>
    <source>
        <strain evidence="15">TAU-MAC 1115</strain>
    </source>
</reference>
<dbReference type="GO" id="GO:0006633">
    <property type="term" value="P:fatty acid biosynthetic process"/>
    <property type="evidence" value="ECO:0007669"/>
    <property type="project" value="UniProtKB-KW"/>
</dbReference>
<keyword evidence="8" id="KW-0560">Oxidoreductase</keyword>
<keyword evidence="16" id="KW-1185">Reference proteome</keyword>
<feature type="transmembrane region" description="Helical" evidence="13">
    <location>
        <begin position="38"/>
        <end position="61"/>
    </location>
</feature>
<dbReference type="InterPro" id="IPR005804">
    <property type="entry name" value="FA_desaturase_dom"/>
</dbReference>
<gene>
    <name evidence="15" type="ORF">IXB50_11670</name>
</gene>
<feature type="transmembrane region" description="Helical" evidence="13">
    <location>
        <begin position="12"/>
        <end position="32"/>
    </location>
</feature>
<evidence type="ECO:0000313" key="16">
    <source>
        <dbReference type="Proteomes" id="UP000717364"/>
    </source>
</evidence>
<keyword evidence="5 13" id="KW-0812">Transmembrane</keyword>
<accession>A0A947GJL3</accession>
<dbReference type="Proteomes" id="UP000717364">
    <property type="component" value="Unassembled WGS sequence"/>
</dbReference>
<evidence type="ECO:0000256" key="5">
    <source>
        <dbReference type="ARBA" id="ARBA00022692"/>
    </source>
</evidence>
<dbReference type="AlphaFoldDB" id="A0A947GJL3"/>
<feature type="transmembrane region" description="Helical" evidence="13">
    <location>
        <begin position="157"/>
        <end position="181"/>
    </location>
</feature>
<dbReference type="RefSeq" id="WP_215609144.1">
    <property type="nucleotide sequence ID" value="NZ_JADOES010000020.1"/>
</dbReference>
<reference evidence="15" key="1">
    <citation type="submission" date="2020-11" db="EMBL/GenBank/DDBJ databases">
        <authorList>
            <person name="Konstantinou D."/>
            <person name="Gkelis S."/>
            <person name="Popin R."/>
            <person name="Fewer D."/>
            <person name="Sivonen K."/>
        </authorList>
    </citation>
    <scope>NUCLEOTIDE SEQUENCE</scope>
    <source>
        <strain evidence="15">TAU-MAC 1115</strain>
    </source>
</reference>
<evidence type="ECO:0000256" key="12">
    <source>
        <dbReference type="ARBA" id="ARBA00023160"/>
    </source>
</evidence>
<evidence type="ECO:0000256" key="7">
    <source>
        <dbReference type="ARBA" id="ARBA00022989"/>
    </source>
</evidence>